<proteinExistence type="predicted"/>
<evidence type="ECO:0000313" key="2">
    <source>
        <dbReference type="Proteomes" id="UP001139158"/>
    </source>
</evidence>
<dbReference type="AlphaFoldDB" id="A0A9X1MHB2"/>
<protein>
    <submittedName>
        <fullName evidence="1">Uncharacterized protein</fullName>
    </submittedName>
</protein>
<dbReference type="EMBL" id="JAJFZV010000018">
    <property type="protein sequence ID" value="MCC3299357.1"/>
    <property type="molecule type" value="Genomic_DNA"/>
</dbReference>
<dbReference type="RefSeq" id="WP_227897344.1">
    <property type="nucleotide sequence ID" value="NZ_CP099467.1"/>
</dbReference>
<reference evidence="1" key="1">
    <citation type="submission" date="2021-10" db="EMBL/GenBank/DDBJ databases">
        <title>Novel species in genus Arthrobacter.</title>
        <authorList>
            <person name="Liu Y."/>
        </authorList>
    </citation>
    <scope>NUCLEOTIDE SEQUENCE</scope>
    <source>
        <strain evidence="1">Zg-Y453</strain>
    </source>
</reference>
<sequence>MGAEPAGPDLQQLKTAAEAVPARNWEVWPNVHGDPIVVEAGGRGQFADICKVSTRFDDYGRNVAAFIAAADPAAVLALIAHLEAFESADRNCLCGAMLRDKTIACLMHPDVRPRTVRERIDFEKAFDEALERSRNK</sequence>
<comment type="caution">
    <text evidence="1">The sequence shown here is derived from an EMBL/GenBank/DDBJ whole genome shotgun (WGS) entry which is preliminary data.</text>
</comment>
<name>A0A9X1MHB2_9MICC</name>
<organism evidence="1 2">
    <name type="scientific">Arthrobacter caoxuetaonis</name>
    <dbReference type="NCBI Taxonomy" id="2886935"/>
    <lineage>
        <taxon>Bacteria</taxon>
        <taxon>Bacillati</taxon>
        <taxon>Actinomycetota</taxon>
        <taxon>Actinomycetes</taxon>
        <taxon>Micrococcales</taxon>
        <taxon>Micrococcaceae</taxon>
        <taxon>Arthrobacter</taxon>
    </lineage>
</organism>
<accession>A0A9X1MHB2</accession>
<gene>
    <name evidence="1" type="ORF">LJ757_16315</name>
</gene>
<evidence type="ECO:0000313" key="1">
    <source>
        <dbReference type="EMBL" id="MCC3299357.1"/>
    </source>
</evidence>
<keyword evidence="2" id="KW-1185">Reference proteome</keyword>
<dbReference type="Proteomes" id="UP001139158">
    <property type="component" value="Unassembled WGS sequence"/>
</dbReference>